<feature type="region of interest" description="Disordered" evidence="10">
    <location>
        <begin position="309"/>
        <end position="328"/>
    </location>
</feature>
<feature type="binding site" evidence="8">
    <location>
        <position position="252"/>
    </location>
    <ligand>
        <name>substrate</name>
    </ligand>
</feature>
<dbReference type="InterPro" id="IPR018044">
    <property type="entry name" value="Peptidase_S11"/>
</dbReference>
<keyword evidence="11" id="KW-1133">Transmembrane helix</keyword>
<dbReference type="PRINTS" id="PR00725">
    <property type="entry name" value="DADACBPTASE1"/>
</dbReference>
<keyword evidence="2" id="KW-0732">Signal</keyword>
<dbReference type="GO" id="GO:0071555">
    <property type="term" value="P:cell wall organization"/>
    <property type="evidence" value="ECO:0007669"/>
    <property type="project" value="UniProtKB-KW"/>
</dbReference>
<dbReference type="Gene3D" id="3.40.710.10">
    <property type="entry name" value="DD-peptidase/beta-lactamase superfamily"/>
    <property type="match status" value="1"/>
</dbReference>
<evidence type="ECO:0000256" key="4">
    <source>
        <dbReference type="ARBA" id="ARBA00022960"/>
    </source>
</evidence>
<dbReference type="GO" id="GO:0006508">
    <property type="term" value="P:proteolysis"/>
    <property type="evidence" value="ECO:0007669"/>
    <property type="project" value="InterPro"/>
</dbReference>
<name>A0A174C0G6_9FIRM</name>
<evidence type="ECO:0000256" key="8">
    <source>
        <dbReference type="PIRSR" id="PIRSR618044-2"/>
    </source>
</evidence>
<dbReference type="EC" id="3.4.16.4" evidence="13"/>
<evidence type="ECO:0000256" key="2">
    <source>
        <dbReference type="ARBA" id="ARBA00022729"/>
    </source>
</evidence>
<keyword evidence="14" id="KW-1185">Reference proteome</keyword>
<evidence type="ECO:0000256" key="6">
    <source>
        <dbReference type="ARBA" id="ARBA00023316"/>
    </source>
</evidence>
<reference evidence="13 14" key="1">
    <citation type="submission" date="2015-09" db="EMBL/GenBank/DDBJ databases">
        <authorList>
            <consortium name="Pathogen Informatics"/>
        </authorList>
    </citation>
    <scope>NUCLEOTIDE SEQUENCE [LARGE SCALE GENOMIC DNA]</scope>
    <source>
        <strain evidence="13 14">2789STDY5608828</strain>
    </source>
</reference>
<dbReference type="GO" id="GO:0009002">
    <property type="term" value="F:serine-type D-Ala-D-Ala carboxypeptidase activity"/>
    <property type="evidence" value="ECO:0007669"/>
    <property type="project" value="UniProtKB-EC"/>
</dbReference>
<dbReference type="PANTHER" id="PTHR21581:SF6">
    <property type="entry name" value="TRAFFICKING PROTEIN PARTICLE COMPLEX SUBUNIT 12"/>
    <property type="match status" value="1"/>
</dbReference>
<dbReference type="Proteomes" id="UP000095546">
    <property type="component" value="Unassembled WGS sequence"/>
</dbReference>
<keyword evidence="13" id="KW-0121">Carboxypeptidase</keyword>
<comment type="similarity">
    <text evidence="1 9">Belongs to the peptidase S11 family.</text>
</comment>
<evidence type="ECO:0000256" key="11">
    <source>
        <dbReference type="SAM" id="Phobius"/>
    </source>
</evidence>
<dbReference type="EMBL" id="CYYU01000024">
    <property type="protein sequence ID" value="CUO06862.1"/>
    <property type="molecule type" value="Genomic_DNA"/>
</dbReference>
<keyword evidence="6" id="KW-0961">Cell wall biogenesis/degradation</keyword>
<evidence type="ECO:0000256" key="5">
    <source>
        <dbReference type="ARBA" id="ARBA00022984"/>
    </source>
</evidence>
<dbReference type="InterPro" id="IPR001967">
    <property type="entry name" value="Peptidase_S11_N"/>
</dbReference>
<dbReference type="Pfam" id="PF00768">
    <property type="entry name" value="Peptidase_S11"/>
    <property type="match status" value="1"/>
</dbReference>
<keyword evidence="13" id="KW-0645">Protease</keyword>
<keyword evidence="11" id="KW-0812">Transmembrane</keyword>
<evidence type="ECO:0000256" key="1">
    <source>
        <dbReference type="ARBA" id="ARBA00007164"/>
    </source>
</evidence>
<keyword evidence="3 13" id="KW-0378">Hydrolase</keyword>
<feature type="transmembrane region" description="Helical" evidence="11">
    <location>
        <begin position="38"/>
        <end position="59"/>
    </location>
</feature>
<feature type="active site" description="Proton acceptor" evidence="7">
    <location>
        <position position="94"/>
    </location>
</feature>
<accession>A0A174C0G6</accession>
<dbReference type="eggNOG" id="COG1686">
    <property type="taxonomic scope" value="Bacteria"/>
</dbReference>
<dbReference type="PANTHER" id="PTHR21581">
    <property type="entry name" value="D-ALANYL-D-ALANINE CARBOXYPEPTIDASE"/>
    <property type="match status" value="1"/>
</dbReference>
<feature type="domain" description="Peptidase S11 D-alanyl-D-alanine carboxypeptidase A N-terminal" evidence="12">
    <location>
        <begin position="56"/>
        <end position="281"/>
    </location>
</feature>
<proteinExistence type="inferred from homology"/>
<keyword evidence="11" id="KW-0472">Membrane</keyword>
<evidence type="ECO:0000256" key="3">
    <source>
        <dbReference type="ARBA" id="ARBA00022801"/>
    </source>
</evidence>
<dbReference type="STRING" id="187979.ERS852385_02055"/>
<evidence type="ECO:0000256" key="7">
    <source>
        <dbReference type="PIRSR" id="PIRSR618044-1"/>
    </source>
</evidence>
<evidence type="ECO:0000259" key="12">
    <source>
        <dbReference type="Pfam" id="PF00768"/>
    </source>
</evidence>
<dbReference type="SUPFAM" id="SSF56601">
    <property type="entry name" value="beta-lactamase/transpeptidase-like"/>
    <property type="match status" value="1"/>
</dbReference>
<evidence type="ECO:0000313" key="14">
    <source>
        <dbReference type="Proteomes" id="UP000095546"/>
    </source>
</evidence>
<evidence type="ECO:0000313" key="13">
    <source>
        <dbReference type="EMBL" id="CUO06862.1"/>
    </source>
</evidence>
<evidence type="ECO:0000256" key="9">
    <source>
        <dbReference type="RuleBase" id="RU004016"/>
    </source>
</evidence>
<protein>
    <submittedName>
        <fullName evidence="13">D-alanyl-D-alanine carboxypeptidase dacB</fullName>
        <ecNumber evidence="13">3.4.16.4</ecNumber>
    </submittedName>
</protein>
<sequence length="328" mass="35347">MPDDEAIMQEESLAASCLELPKEGTDWSMNILKSCKRIYTALLSLVLLLVWSAVAMAAAPDITADAAIVIDEATGQVLYEKNADKREYPASMTKMMTCILALETSSPDQLVTVSRYAADVECTRLYPGYTLRMADILQQMMMISDNGAATAVGEAVGGDEATFAAMMNEKAQAIGAVNTHFVNMNGMPDANHYSTARDMAKIAAYAMHNDAFRQIVGTKAKNIYYIAPQGHKTYCRNTNELLESYPGCTGIKTGWTSAARGCLSAAAKRGDKELIAVVMHSDDDETRFSEAAALLDYGFEQEEEAAKAVADSETTADPALSQATAAVH</sequence>
<dbReference type="InterPro" id="IPR012338">
    <property type="entry name" value="Beta-lactam/transpept-like"/>
</dbReference>
<feature type="active site" description="Acyl-ester intermediate" evidence="7">
    <location>
        <position position="91"/>
    </location>
</feature>
<feature type="active site" evidence="7">
    <location>
        <position position="144"/>
    </location>
</feature>
<keyword evidence="5" id="KW-0573">Peptidoglycan synthesis</keyword>
<gene>
    <name evidence="13" type="primary">dacB_3</name>
    <name evidence="13" type="ORF">ERS852385_02055</name>
</gene>
<organism evidence="13 14">
    <name type="scientific">Mitsuokella jalaludinii</name>
    <dbReference type="NCBI Taxonomy" id="187979"/>
    <lineage>
        <taxon>Bacteria</taxon>
        <taxon>Bacillati</taxon>
        <taxon>Bacillota</taxon>
        <taxon>Negativicutes</taxon>
        <taxon>Selenomonadales</taxon>
        <taxon>Selenomonadaceae</taxon>
        <taxon>Mitsuokella</taxon>
    </lineage>
</organism>
<dbReference type="GO" id="GO:0009252">
    <property type="term" value="P:peptidoglycan biosynthetic process"/>
    <property type="evidence" value="ECO:0007669"/>
    <property type="project" value="UniProtKB-KW"/>
</dbReference>
<keyword evidence="4" id="KW-0133">Cell shape</keyword>
<dbReference type="GO" id="GO:0008360">
    <property type="term" value="P:regulation of cell shape"/>
    <property type="evidence" value="ECO:0007669"/>
    <property type="project" value="UniProtKB-KW"/>
</dbReference>
<dbReference type="AlphaFoldDB" id="A0A174C0G6"/>
<evidence type="ECO:0000256" key="10">
    <source>
        <dbReference type="SAM" id="MobiDB-lite"/>
    </source>
</evidence>